<dbReference type="InterPro" id="IPR023332">
    <property type="entry name" value="Proteasome_alpha-type"/>
</dbReference>
<evidence type="ECO:0000256" key="3">
    <source>
        <dbReference type="ARBA" id="ARBA00022942"/>
    </source>
</evidence>
<evidence type="ECO:0000256" key="4">
    <source>
        <dbReference type="PROSITE-ProRule" id="PRU00808"/>
    </source>
</evidence>
<dbReference type="eggNOG" id="KOG0181">
    <property type="taxonomic scope" value="Eukaryota"/>
</dbReference>
<dbReference type="CDD" id="cd03750">
    <property type="entry name" value="proteasome_alpha_type_2"/>
    <property type="match status" value="1"/>
</dbReference>
<dbReference type="GO" id="GO:0005737">
    <property type="term" value="C:cytoplasm"/>
    <property type="evidence" value="ECO:0007669"/>
    <property type="project" value="UniProtKB-SubCell"/>
</dbReference>
<dbReference type="AlphaFoldDB" id="G0QLS3"/>
<dbReference type="GO" id="GO:0006511">
    <property type="term" value="P:ubiquitin-dependent protein catabolic process"/>
    <property type="evidence" value="ECO:0007669"/>
    <property type="project" value="InterPro"/>
</dbReference>
<evidence type="ECO:0000313" key="7">
    <source>
        <dbReference type="Proteomes" id="UP000008983"/>
    </source>
</evidence>
<dbReference type="InterPro" id="IPR029055">
    <property type="entry name" value="Ntn_hydrolases_N"/>
</dbReference>
<dbReference type="SUPFAM" id="SSF56235">
    <property type="entry name" value="N-terminal nucleophile aminohydrolases (Ntn hydrolases)"/>
    <property type="match status" value="1"/>
</dbReference>
<comment type="subcellular location">
    <subcellularLocation>
        <location evidence="1">Cytoplasm</location>
    </subcellularLocation>
</comment>
<dbReference type="MEROPS" id="T01.972"/>
<dbReference type="GO" id="GO:0019773">
    <property type="term" value="C:proteasome core complex, alpha-subunit complex"/>
    <property type="evidence" value="ECO:0007669"/>
    <property type="project" value="UniProtKB-UniRule"/>
</dbReference>
<feature type="domain" description="Proteasome alpha-type subunits" evidence="5">
    <location>
        <begin position="2"/>
        <end position="24"/>
    </location>
</feature>
<proteinExistence type="inferred from homology"/>
<protein>
    <submittedName>
        <fullName evidence="6">Proteasome subunit alpha type 2, putative</fullName>
        <ecNumber evidence="6">3.4.25.1</ecNumber>
    </submittedName>
</protein>
<evidence type="ECO:0000259" key="5">
    <source>
        <dbReference type="SMART" id="SM00948"/>
    </source>
</evidence>
<evidence type="ECO:0000256" key="2">
    <source>
        <dbReference type="ARBA" id="ARBA00022490"/>
    </source>
</evidence>
<keyword evidence="2" id="KW-0963">Cytoplasm</keyword>
<accession>G0QLS3</accession>
<dbReference type="PANTHER" id="PTHR11599">
    <property type="entry name" value="PROTEASOME SUBUNIT ALPHA/BETA"/>
    <property type="match status" value="1"/>
</dbReference>
<keyword evidence="3 4" id="KW-0647">Proteasome</keyword>
<dbReference type="Gene3D" id="3.60.20.10">
    <property type="entry name" value="Glutamine Phosphoribosylpyrophosphate, subunit 1, domain 1"/>
    <property type="match status" value="1"/>
</dbReference>
<dbReference type="EC" id="3.4.25.1" evidence="6"/>
<gene>
    <name evidence="6" type="ORF">IMG5_035650</name>
</gene>
<dbReference type="InterPro" id="IPR001353">
    <property type="entry name" value="Proteasome_sua/b"/>
</dbReference>
<organism evidence="6 7">
    <name type="scientific">Ichthyophthirius multifiliis</name>
    <name type="common">White spot disease agent</name>
    <name type="synonym">Ich</name>
    <dbReference type="NCBI Taxonomy" id="5932"/>
    <lineage>
        <taxon>Eukaryota</taxon>
        <taxon>Sar</taxon>
        <taxon>Alveolata</taxon>
        <taxon>Ciliophora</taxon>
        <taxon>Intramacronucleata</taxon>
        <taxon>Oligohymenophorea</taxon>
        <taxon>Hymenostomatida</taxon>
        <taxon>Ophryoglenina</taxon>
        <taxon>Ichthyophthirius</taxon>
    </lineage>
</organism>
<reference evidence="6 7" key="1">
    <citation type="submission" date="2011-07" db="EMBL/GenBank/DDBJ databases">
        <authorList>
            <person name="Coyne R."/>
            <person name="Brami D."/>
            <person name="Johnson J."/>
            <person name="Hostetler J."/>
            <person name="Hannick L."/>
            <person name="Clark T."/>
            <person name="Cassidy-Hanley D."/>
            <person name="Inman J."/>
        </authorList>
    </citation>
    <scope>NUCLEOTIDE SEQUENCE [LARGE SCALE GENOMIC DNA]</scope>
    <source>
        <strain evidence="6 7">G5</strain>
    </source>
</reference>
<dbReference type="OMA" id="ATCIGKD"/>
<dbReference type="InterPro" id="IPR000426">
    <property type="entry name" value="Proteasome_asu_N"/>
</dbReference>
<dbReference type="FunFam" id="3.60.20.10:FF:000004">
    <property type="entry name" value="Proteasome subunit alpha type-4"/>
    <property type="match status" value="1"/>
</dbReference>
<keyword evidence="6" id="KW-0378">Hydrolase</keyword>
<dbReference type="Pfam" id="PF10584">
    <property type="entry name" value="Proteasome_A_N"/>
    <property type="match status" value="1"/>
</dbReference>
<dbReference type="InParanoid" id="G0QLS3"/>
<dbReference type="InterPro" id="IPR050115">
    <property type="entry name" value="Proteasome_alpha"/>
</dbReference>
<dbReference type="PROSITE" id="PS51475">
    <property type="entry name" value="PROTEASOME_ALPHA_2"/>
    <property type="match status" value="1"/>
</dbReference>
<evidence type="ECO:0000313" key="6">
    <source>
        <dbReference type="EMBL" id="EGR33832.1"/>
    </source>
</evidence>
<evidence type="ECO:0000256" key="1">
    <source>
        <dbReference type="ARBA" id="ARBA00004496"/>
    </source>
</evidence>
<keyword evidence="7" id="KW-1185">Reference proteome</keyword>
<dbReference type="STRING" id="857967.G0QLS3"/>
<dbReference type="RefSeq" id="XP_004039056.1">
    <property type="nucleotide sequence ID" value="XM_004039008.1"/>
</dbReference>
<dbReference type="GeneID" id="14910019"/>
<dbReference type="GO" id="GO:0016787">
    <property type="term" value="F:hydrolase activity"/>
    <property type="evidence" value="ECO:0007669"/>
    <property type="project" value="UniProtKB-KW"/>
</dbReference>
<dbReference type="Pfam" id="PF00227">
    <property type="entry name" value="Proteasome"/>
    <property type="match status" value="1"/>
</dbReference>
<dbReference type="Proteomes" id="UP000008983">
    <property type="component" value="Unassembled WGS sequence"/>
</dbReference>
<dbReference type="NCBIfam" id="NF003075">
    <property type="entry name" value="PRK03996.1"/>
    <property type="match status" value="1"/>
</dbReference>
<sequence length="231" mass="25473">MGDFSLTTFTSSGKLNQIEYAQKAVDNGDTALGIKAKDGVVIAVEKKLSSILVDENSYQKIQNLGEHVGVTYSGLGPDFRVLNQKARKTVQQYWLQYRENIFVTSLCRQTASTVQEYTQSGGVRPFGVSLLVAGYDSDGPHLYQVDPSGAYYGWKATAIGKNMKNAKTFLEKRYSPEMGIEDAIHTALLTLKEGYQGSMNASNIEVGVVKSDGKFKVLSVEQIKDYLEEVE</sequence>
<comment type="similarity">
    <text evidence="4">Belongs to the peptidase T1A family.</text>
</comment>
<name>G0QLS3_ICHMU</name>
<dbReference type="EMBL" id="GL983301">
    <property type="protein sequence ID" value="EGR33832.1"/>
    <property type="molecule type" value="Genomic_DNA"/>
</dbReference>
<dbReference type="SMART" id="SM00948">
    <property type="entry name" value="Proteasome_A_N"/>
    <property type="match status" value="1"/>
</dbReference>
<dbReference type="OrthoDB" id="286932at2759"/>
<dbReference type="FunCoup" id="G0QLS3">
    <property type="interactions" value="544"/>
</dbReference>